<dbReference type="PANTHER" id="PTHR33443:SF30">
    <property type="entry name" value="SARCOSINE DEHYDROGENASE-2C PROTEIN"/>
    <property type="match status" value="1"/>
</dbReference>
<evidence type="ECO:0000313" key="2">
    <source>
        <dbReference type="Proteomes" id="UP000257109"/>
    </source>
</evidence>
<sequence length="293" mass="33642">MEEIKVNGKGLLLSPKEETSIRTKEDEKSFDETEECFILDFDPYESLHFSKLSLDNHLHDASDVSIIAEKGPLACRDYPHPRHHLCLKFPFTTTPHNSYCEMCYCYVCDSAAPCKYWTPLHSHTVMQIRRNQEINMKSSTAEVEKKRKRKIIDMDSPIRAIACLNRIDDMRRFEETEDCFILGFDPSAAVPLSSDYSAPRCDADDVSVVAEKGQVACRDYPHSRHLCLQFPFKNTRHESHCAMRSATVMFVIRLPHVRTGRAGIAMQRVMISGRIKGIRRNSQKRVALFNSQP</sequence>
<name>A0A371F9L6_MUCPR</name>
<organism evidence="1 2">
    <name type="scientific">Mucuna pruriens</name>
    <name type="common">Velvet bean</name>
    <name type="synonym">Dolichos pruriens</name>
    <dbReference type="NCBI Taxonomy" id="157652"/>
    <lineage>
        <taxon>Eukaryota</taxon>
        <taxon>Viridiplantae</taxon>
        <taxon>Streptophyta</taxon>
        <taxon>Embryophyta</taxon>
        <taxon>Tracheophyta</taxon>
        <taxon>Spermatophyta</taxon>
        <taxon>Magnoliopsida</taxon>
        <taxon>eudicotyledons</taxon>
        <taxon>Gunneridae</taxon>
        <taxon>Pentapetalae</taxon>
        <taxon>rosids</taxon>
        <taxon>fabids</taxon>
        <taxon>Fabales</taxon>
        <taxon>Fabaceae</taxon>
        <taxon>Papilionoideae</taxon>
        <taxon>50 kb inversion clade</taxon>
        <taxon>NPAAA clade</taxon>
        <taxon>indigoferoid/millettioid clade</taxon>
        <taxon>Phaseoleae</taxon>
        <taxon>Mucuna</taxon>
    </lineage>
</organism>
<keyword evidence="2" id="KW-1185">Reference proteome</keyword>
<dbReference type="InterPro" id="IPR053234">
    <property type="entry name" value="RPM1_Interactor"/>
</dbReference>
<dbReference type="STRING" id="157652.A0A371F9L6"/>
<protein>
    <submittedName>
        <fullName evidence="1">Uncharacterized protein</fullName>
    </submittedName>
</protein>
<comment type="caution">
    <text evidence="1">The sequence shown here is derived from an EMBL/GenBank/DDBJ whole genome shotgun (WGS) entry which is preliminary data.</text>
</comment>
<accession>A0A371F9L6</accession>
<reference evidence="1" key="1">
    <citation type="submission" date="2018-05" db="EMBL/GenBank/DDBJ databases">
        <title>Draft genome of Mucuna pruriens seed.</title>
        <authorList>
            <person name="Nnadi N.E."/>
            <person name="Vos R."/>
            <person name="Hasami M.H."/>
            <person name="Devisetty U.K."/>
            <person name="Aguiy J.C."/>
        </authorList>
    </citation>
    <scope>NUCLEOTIDE SEQUENCE [LARGE SCALE GENOMIC DNA]</scope>
    <source>
        <strain evidence="1">JCA_2017</strain>
    </source>
</reference>
<dbReference type="EMBL" id="QJKJ01009988">
    <property type="protein sequence ID" value="RDX74982.1"/>
    <property type="molecule type" value="Genomic_DNA"/>
</dbReference>
<evidence type="ECO:0000313" key="1">
    <source>
        <dbReference type="EMBL" id="RDX74982.1"/>
    </source>
</evidence>
<dbReference type="PANTHER" id="PTHR33443">
    <property type="entry name" value="ZGC:112980"/>
    <property type="match status" value="1"/>
</dbReference>
<dbReference type="OrthoDB" id="266020at2759"/>
<dbReference type="AlphaFoldDB" id="A0A371F9L6"/>
<feature type="non-terminal residue" evidence="1">
    <location>
        <position position="1"/>
    </location>
</feature>
<gene>
    <name evidence="1" type="ORF">CR513_45193</name>
</gene>
<dbReference type="Proteomes" id="UP000257109">
    <property type="component" value="Unassembled WGS sequence"/>
</dbReference>
<proteinExistence type="predicted"/>